<dbReference type="GO" id="GO:0005634">
    <property type="term" value="C:nucleus"/>
    <property type="evidence" value="ECO:0007669"/>
    <property type="project" value="UniProtKB-SubCell"/>
</dbReference>
<evidence type="ECO:0000313" key="9">
    <source>
        <dbReference type="Proteomes" id="UP001372338"/>
    </source>
</evidence>
<evidence type="ECO:0000313" key="8">
    <source>
        <dbReference type="EMBL" id="KAK7261044.1"/>
    </source>
</evidence>
<dbReference type="GO" id="GO:0046983">
    <property type="term" value="F:protein dimerization activity"/>
    <property type="evidence" value="ECO:0007669"/>
    <property type="project" value="InterPro"/>
</dbReference>
<evidence type="ECO:0000256" key="6">
    <source>
        <dbReference type="SAM" id="MobiDB-lite"/>
    </source>
</evidence>
<proteinExistence type="predicted"/>
<feature type="domain" description="BHLH" evidence="7">
    <location>
        <begin position="121"/>
        <end position="170"/>
    </location>
</feature>
<keyword evidence="9" id="KW-1185">Reference proteome</keyword>
<sequence length="282" mass="31356">MDPFLYPTVFSNSDSSSSSSTTTTTTNFIDPLFSGISLQTLLSLNPSLFYPSLSSLTDHPPPPPPLPPIKTEHPYQMTHLPFNFHHSPIPKRPRFNYSPAAATSPRNAPPPPPLPSSSSSSIHIPQSNLARQRRQKLSEKTRCLQKLMPWDKKMDQATLLEEAYKYVKFLQAQLTVLQTMPSSSSASYDTSASSSSSSSSSSSYGGVFGDLERLNRNQVLQVLVNSPVAQSVMCSQGFCVFSMEQFVMLRKFSERRILLQQVMISDHHSSLNNNDDDNNTSY</sequence>
<keyword evidence="3" id="KW-0238">DNA-binding</keyword>
<keyword evidence="4" id="KW-0804">Transcription</keyword>
<dbReference type="Gene3D" id="4.10.280.10">
    <property type="entry name" value="Helix-loop-helix DNA-binding domain"/>
    <property type="match status" value="1"/>
</dbReference>
<dbReference type="InterPro" id="IPR036638">
    <property type="entry name" value="HLH_DNA-bd_sf"/>
</dbReference>
<reference evidence="8 9" key="1">
    <citation type="submission" date="2024-01" db="EMBL/GenBank/DDBJ databases">
        <title>The genomes of 5 underutilized Papilionoideae crops provide insights into root nodulation and disease resistanc.</title>
        <authorList>
            <person name="Yuan L."/>
        </authorList>
    </citation>
    <scope>NUCLEOTIDE SEQUENCE [LARGE SCALE GENOMIC DNA]</scope>
    <source>
        <strain evidence="8">ZHUSHIDOU_FW_LH</strain>
        <tissue evidence="8">Leaf</tissue>
    </source>
</reference>
<protein>
    <recommendedName>
        <fullName evidence="7">BHLH domain-containing protein</fullName>
    </recommendedName>
</protein>
<dbReference type="Proteomes" id="UP001372338">
    <property type="component" value="Unassembled WGS sequence"/>
</dbReference>
<dbReference type="PROSITE" id="PS50888">
    <property type="entry name" value="BHLH"/>
    <property type="match status" value="1"/>
</dbReference>
<keyword evidence="5" id="KW-0539">Nucleus</keyword>
<dbReference type="SMART" id="SM00353">
    <property type="entry name" value="HLH"/>
    <property type="match status" value="1"/>
</dbReference>
<dbReference type="InterPro" id="IPR011598">
    <property type="entry name" value="bHLH_dom"/>
</dbReference>
<evidence type="ECO:0000256" key="3">
    <source>
        <dbReference type="ARBA" id="ARBA00023125"/>
    </source>
</evidence>
<dbReference type="Pfam" id="PF00010">
    <property type="entry name" value="HLH"/>
    <property type="match status" value="1"/>
</dbReference>
<evidence type="ECO:0000259" key="7">
    <source>
        <dbReference type="PROSITE" id="PS50888"/>
    </source>
</evidence>
<dbReference type="EMBL" id="JAYWIO010000005">
    <property type="protein sequence ID" value="KAK7261044.1"/>
    <property type="molecule type" value="Genomic_DNA"/>
</dbReference>
<evidence type="ECO:0000256" key="5">
    <source>
        <dbReference type="ARBA" id="ARBA00023242"/>
    </source>
</evidence>
<evidence type="ECO:0000256" key="2">
    <source>
        <dbReference type="ARBA" id="ARBA00023015"/>
    </source>
</evidence>
<feature type="region of interest" description="Disordered" evidence="6">
    <location>
        <begin position="93"/>
        <end position="138"/>
    </location>
</feature>
<dbReference type="PANTHER" id="PTHR45914:SF24">
    <property type="entry name" value="BHLH DOMAIN-CONTAINING PROTEIN"/>
    <property type="match status" value="1"/>
</dbReference>
<keyword evidence="2" id="KW-0805">Transcription regulation</keyword>
<comment type="caution">
    <text evidence="8">The sequence shown here is derived from an EMBL/GenBank/DDBJ whole genome shotgun (WGS) entry which is preliminary data.</text>
</comment>
<dbReference type="InterPro" id="IPR045239">
    <property type="entry name" value="bHLH95_bHLH"/>
</dbReference>
<dbReference type="GO" id="GO:0003700">
    <property type="term" value="F:DNA-binding transcription factor activity"/>
    <property type="evidence" value="ECO:0007669"/>
    <property type="project" value="InterPro"/>
</dbReference>
<dbReference type="AlphaFoldDB" id="A0AAN9ENX4"/>
<accession>A0AAN9ENX4</accession>
<dbReference type="GO" id="GO:0003677">
    <property type="term" value="F:DNA binding"/>
    <property type="evidence" value="ECO:0007669"/>
    <property type="project" value="UniProtKB-KW"/>
</dbReference>
<comment type="subcellular location">
    <subcellularLocation>
        <location evidence="1">Nucleus</location>
    </subcellularLocation>
</comment>
<feature type="region of interest" description="Disordered" evidence="6">
    <location>
        <begin position="184"/>
        <end position="204"/>
    </location>
</feature>
<dbReference type="CDD" id="cd11393">
    <property type="entry name" value="bHLH_AtbHLH_like"/>
    <property type="match status" value="1"/>
</dbReference>
<evidence type="ECO:0000256" key="1">
    <source>
        <dbReference type="ARBA" id="ARBA00004123"/>
    </source>
</evidence>
<dbReference type="SUPFAM" id="SSF47459">
    <property type="entry name" value="HLH, helix-loop-helix DNA-binding domain"/>
    <property type="match status" value="1"/>
</dbReference>
<gene>
    <name evidence="8" type="ORF">RIF29_27347</name>
</gene>
<evidence type="ECO:0000256" key="4">
    <source>
        <dbReference type="ARBA" id="ARBA00023163"/>
    </source>
</evidence>
<dbReference type="PANTHER" id="PTHR45914">
    <property type="entry name" value="TRANSCRIPTION FACTOR HEC3-RELATED"/>
    <property type="match status" value="1"/>
</dbReference>
<organism evidence="8 9">
    <name type="scientific">Crotalaria pallida</name>
    <name type="common">Smooth rattlebox</name>
    <name type="synonym">Crotalaria striata</name>
    <dbReference type="NCBI Taxonomy" id="3830"/>
    <lineage>
        <taxon>Eukaryota</taxon>
        <taxon>Viridiplantae</taxon>
        <taxon>Streptophyta</taxon>
        <taxon>Embryophyta</taxon>
        <taxon>Tracheophyta</taxon>
        <taxon>Spermatophyta</taxon>
        <taxon>Magnoliopsida</taxon>
        <taxon>eudicotyledons</taxon>
        <taxon>Gunneridae</taxon>
        <taxon>Pentapetalae</taxon>
        <taxon>rosids</taxon>
        <taxon>fabids</taxon>
        <taxon>Fabales</taxon>
        <taxon>Fabaceae</taxon>
        <taxon>Papilionoideae</taxon>
        <taxon>50 kb inversion clade</taxon>
        <taxon>genistoids sensu lato</taxon>
        <taxon>core genistoids</taxon>
        <taxon>Crotalarieae</taxon>
        <taxon>Crotalaria</taxon>
    </lineage>
</organism>
<dbReference type="InterPro" id="IPR045843">
    <property type="entry name" value="IND-like"/>
</dbReference>
<name>A0AAN9ENX4_CROPI</name>